<feature type="transmembrane region" description="Helical" evidence="9">
    <location>
        <begin position="20"/>
        <end position="39"/>
    </location>
</feature>
<evidence type="ECO:0000256" key="5">
    <source>
        <dbReference type="ARBA" id="ARBA00022692"/>
    </source>
</evidence>
<name>A0A4V3DKH9_9HYPH</name>
<evidence type="ECO:0000256" key="4">
    <source>
        <dbReference type="ARBA" id="ARBA00022475"/>
    </source>
</evidence>
<evidence type="ECO:0000256" key="3">
    <source>
        <dbReference type="ARBA" id="ARBA00022448"/>
    </source>
</evidence>
<feature type="transmembrane region" description="Helical" evidence="9">
    <location>
        <begin position="45"/>
        <end position="68"/>
    </location>
</feature>
<keyword evidence="5 9" id="KW-0812">Transmembrane</keyword>
<evidence type="ECO:0000259" key="11">
    <source>
        <dbReference type="Pfam" id="PF16916"/>
    </source>
</evidence>
<dbReference type="GO" id="GO:0015341">
    <property type="term" value="F:zinc efflux antiporter activity"/>
    <property type="evidence" value="ECO:0007669"/>
    <property type="project" value="TreeGrafter"/>
</dbReference>
<dbReference type="PANTHER" id="PTHR43840:SF15">
    <property type="entry name" value="MITOCHONDRIAL METAL TRANSPORTER 1-RELATED"/>
    <property type="match status" value="1"/>
</dbReference>
<dbReference type="InterPro" id="IPR027469">
    <property type="entry name" value="Cation_efflux_TMD_sf"/>
</dbReference>
<reference evidence="12 13" key="1">
    <citation type="submission" date="2019-03" db="EMBL/GenBank/DDBJ databases">
        <title>Genomic Encyclopedia of Type Strains, Phase IV (KMG-IV): sequencing the most valuable type-strain genomes for metagenomic binning, comparative biology and taxonomic classification.</title>
        <authorList>
            <person name="Goeker M."/>
        </authorList>
    </citation>
    <scope>NUCLEOTIDE SEQUENCE [LARGE SCALE GENOMIC DNA]</scope>
    <source>
        <strain evidence="12 13">DSM 11603</strain>
    </source>
</reference>
<organism evidence="12 13">
    <name type="scientific">Aquamicrobium defluvii</name>
    <dbReference type="NCBI Taxonomy" id="69279"/>
    <lineage>
        <taxon>Bacteria</taxon>
        <taxon>Pseudomonadati</taxon>
        <taxon>Pseudomonadota</taxon>
        <taxon>Alphaproteobacteria</taxon>
        <taxon>Hyphomicrobiales</taxon>
        <taxon>Phyllobacteriaceae</taxon>
        <taxon>Aquamicrobium</taxon>
    </lineage>
</organism>
<dbReference type="InterPro" id="IPR036837">
    <property type="entry name" value="Cation_efflux_CTD_sf"/>
</dbReference>
<dbReference type="GO" id="GO:0006882">
    <property type="term" value="P:intracellular zinc ion homeostasis"/>
    <property type="evidence" value="ECO:0007669"/>
    <property type="project" value="TreeGrafter"/>
</dbReference>
<dbReference type="Gene3D" id="1.20.1510.10">
    <property type="entry name" value="Cation efflux protein transmembrane domain"/>
    <property type="match status" value="1"/>
</dbReference>
<comment type="subcellular location">
    <subcellularLocation>
        <location evidence="1">Cell membrane</location>
        <topology evidence="1">Multi-pass membrane protein</topology>
    </subcellularLocation>
</comment>
<dbReference type="InterPro" id="IPR058533">
    <property type="entry name" value="Cation_efflux_TM"/>
</dbReference>
<dbReference type="NCBIfam" id="TIGR01297">
    <property type="entry name" value="CDF"/>
    <property type="match status" value="1"/>
</dbReference>
<evidence type="ECO:0000256" key="9">
    <source>
        <dbReference type="SAM" id="Phobius"/>
    </source>
</evidence>
<evidence type="ECO:0000256" key="8">
    <source>
        <dbReference type="ARBA" id="ARBA00068882"/>
    </source>
</evidence>
<dbReference type="Pfam" id="PF16916">
    <property type="entry name" value="ZT_dimer"/>
    <property type="match status" value="1"/>
</dbReference>
<dbReference type="InterPro" id="IPR050291">
    <property type="entry name" value="CDF_Transporter"/>
</dbReference>
<evidence type="ECO:0000256" key="1">
    <source>
        <dbReference type="ARBA" id="ARBA00004651"/>
    </source>
</evidence>
<evidence type="ECO:0000259" key="10">
    <source>
        <dbReference type="Pfam" id="PF01545"/>
    </source>
</evidence>
<dbReference type="AlphaFoldDB" id="A0A4V3DKH9"/>
<dbReference type="GO" id="GO:0015086">
    <property type="term" value="F:cadmium ion transmembrane transporter activity"/>
    <property type="evidence" value="ECO:0007669"/>
    <property type="project" value="TreeGrafter"/>
</dbReference>
<protein>
    <recommendedName>
        <fullName evidence="8">Protein p34</fullName>
    </recommendedName>
</protein>
<dbReference type="SUPFAM" id="SSF161111">
    <property type="entry name" value="Cation efflux protein transmembrane domain-like"/>
    <property type="match status" value="1"/>
</dbReference>
<comment type="caution">
    <text evidence="12">The sequence shown here is derived from an EMBL/GenBank/DDBJ whole genome shotgun (WGS) entry which is preliminary data.</text>
</comment>
<dbReference type="Gene3D" id="3.30.70.1350">
    <property type="entry name" value="Cation efflux protein, cytoplasmic domain"/>
    <property type="match status" value="1"/>
</dbReference>
<comment type="similarity">
    <text evidence="2">Belongs to the cation diffusion facilitator (CDF) transporter (TC 2.A.4) family.</text>
</comment>
<dbReference type="Proteomes" id="UP000294958">
    <property type="component" value="Unassembled WGS sequence"/>
</dbReference>
<dbReference type="EMBL" id="SNZF01000014">
    <property type="protein sequence ID" value="TDR34455.1"/>
    <property type="molecule type" value="Genomic_DNA"/>
</dbReference>
<dbReference type="FunFam" id="3.30.70.1350:FF:000002">
    <property type="entry name" value="Ferrous-iron efflux pump FieF"/>
    <property type="match status" value="1"/>
</dbReference>
<dbReference type="Pfam" id="PF01545">
    <property type="entry name" value="Cation_efflux"/>
    <property type="match status" value="1"/>
</dbReference>
<evidence type="ECO:0000256" key="2">
    <source>
        <dbReference type="ARBA" id="ARBA00008114"/>
    </source>
</evidence>
<evidence type="ECO:0000256" key="7">
    <source>
        <dbReference type="ARBA" id="ARBA00023136"/>
    </source>
</evidence>
<keyword evidence="4" id="KW-1003">Cell membrane</keyword>
<keyword evidence="6 9" id="KW-1133">Transmembrane helix</keyword>
<feature type="domain" description="Cation efflux protein transmembrane" evidence="10">
    <location>
        <begin position="22"/>
        <end position="215"/>
    </location>
</feature>
<keyword evidence="7 9" id="KW-0472">Membrane</keyword>
<feature type="transmembrane region" description="Helical" evidence="9">
    <location>
        <begin position="165"/>
        <end position="184"/>
    </location>
</feature>
<dbReference type="OrthoDB" id="9806522at2"/>
<evidence type="ECO:0000313" key="12">
    <source>
        <dbReference type="EMBL" id="TDR34455.1"/>
    </source>
</evidence>
<accession>A0A4V3DKH9</accession>
<dbReference type="InterPro" id="IPR027470">
    <property type="entry name" value="Cation_efflux_CTD"/>
</dbReference>
<dbReference type="PANTHER" id="PTHR43840">
    <property type="entry name" value="MITOCHONDRIAL METAL TRANSPORTER 1-RELATED"/>
    <property type="match status" value="1"/>
</dbReference>
<dbReference type="GO" id="GO:0005886">
    <property type="term" value="C:plasma membrane"/>
    <property type="evidence" value="ECO:0007669"/>
    <property type="project" value="UniProtKB-SubCell"/>
</dbReference>
<sequence>MEMERVHHDTKASKRRVQTLAFWSIVVALGVMGLKFVAWRMTGSVALYSDSLESIVNVITAGATLWAIRVSHKPADSDHPFGHHKAEYFSAVLEGVLIVVAALLIVAQVWESIRAPQPMEQPWEGLAVNGGAAAINAAWAMLLIRSGRKARSPALVADGQHIMTDVVTSVGVIAGLVASVFTGWHVLDPLLALIVALNILYQGWKVMGDSLNGLMDRSVDMEEQMRIRDIISVNSKGALEVHDLKTRIAGRATFIEFHMVVDADMPVGDAHVICDRIEDALKAENPSVRVTIHVEPDDEAKLPKGSVAVPFA</sequence>
<gene>
    <name evidence="12" type="ORF">DES43_11461</name>
</gene>
<feature type="transmembrane region" description="Helical" evidence="9">
    <location>
        <begin position="88"/>
        <end position="106"/>
    </location>
</feature>
<evidence type="ECO:0000256" key="6">
    <source>
        <dbReference type="ARBA" id="ARBA00022989"/>
    </source>
</evidence>
<dbReference type="SUPFAM" id="SSF160240">
    <property type="entry name" value="Cation efflux protein cytoplasmic domain-like"/>
    <property type="match status" value="1"/>
</dbReference>
<evidence type="ECO:0000313" key="13">
    <source>
        <dbReference type="Proteomes" id="UP000294958"/>
    </source>
</evidence>
<dbReference type="GO" id="GO:0015093">
    <property type="term" value="F:ferrous iron transmembrane transporter activity"/>
    <property type="evidence" value="ECO:0007669"/>
    <property type="project" value="TreeGrafter"/>
</dbReference>
<keyword evidence="13" id="KW-1185">Reference proteome</keyword>
<feature type="domain" description="Cation efflux protein cytoplasmic" evidence="11">
    <location>
        <begin position="220"/>
        <end position="296"/>
    </location>
</feature>
<dbReference type="InterPro" id="IPR002524">
    <property type="entry name" value="Cation_efflux"/>
</dbReference>
<keyword evidence="3" id="KW-0813">Transport</keyword>
<proteinExistence type="inferred from homology"/>
<feature type="transmembrane region" description="Helical" evidence="9">
    <location>
        <begin position="126"/>
        <end position="144"/>
    </location>
</feature>